<accession>A0A9J6RJI4</accession>
<dbReference type="Pfam" id="PF13477">
    <property type="entry name" value="Glyco_trans_4_2"/>
    <property type="match status" value="1"/>
</dbReference>
<evidence type="ECO:0000313" key="2">
    <source>
        <dbReference type="EMBL" id="MCZ0864554.1"/>
    </source>
</evidence>
<comment type="caution">
    <text evidence="2">The sequence shown here is derived from an EMBL/GenBank/DDBJ whole genome shotgun (WGS) entry which is preliminary data.</text>
</comment>
<organism evidence="2 3">
    <name type="scientific">Dasania phycosphaerae</name>
    <dbReference type="NCBI Taxonomy" id="2950436"/>
    <lineage>
        <taxon>Bacteria</taxon>
        <taxon>Pseudomonadati</taxon>
        <taxon>Pseudomonadota</taxon>
        <taxon>Gammaproteobacteria</taxon>
        <taxon>Cellvibrionales</taxon>
        <taxon>Spongiibacteraceae</taxon>
        <taxon>Dasania</taxon>
    </lineage>
</organism>
<dbReference type="GO" id="GO:0016757">
    <property type="term" value="F:glycosyltransferase activity"/>
    <property type="evidence" value="ECO:0007669"/>
    <property type="project" value="UniProtKB-KW"/>
</dbReference>
<evidence type="ECO:0000259" key="1">
    <source>
        <dbReference type="Pfam" id="PF13477"/>
    </source>
</evidence>
<dbReference type="EC" id="2.4.-.-" evidence="2"/>
<dbReference type="Proteomes" id="UP001069090">
    <property type="component" value="Unassembled WGS sequence"/>
</dbReference>
<evidence type="ECO:0000313" key="3">
    <source>
        <dbReference type="Proteomes" id="UP001069090"/>
    </source>
</evidence>
<sequence>MKVLIIAPIHSPIVQKLVAALKNAGIDVLAASHNAKDIDGVIDLGEINSIFSYFNFFKIRKIIKSYNPDVVHAHVLNHYGLMGAVHSRPLVVALWGSDVMLAPYGGSILRKFFYRAINYIVLKRATRIHTSGSHVAAEALKQCRFSKGKMEVFYWGFPLTKPSDSELKRIGKKLSREFMLEGDGYIVFPRGVGEVYNPTGVAKIINKLHSENIKNKIIVLKGFSDNLSVERFSKLVDMSKIIFVNRLLTQDELYYIYSKATIHVSIPKSDSLGGGVIEPALLGSYPILSDLPSYREYARSNGGCVLTNISDDALNSLVTKIKGGELAGSDEDNSQVDYSVQSIVKSFEVLYLRALNDSKKHEY</sequence>
<dbReference type="SUPFAM" id="SSF53756">
    <property type="entry name" value="UDP-Glycosyltransferase/glycogen phosphorylase"/>
    <property type="match status" value="1"/>
</dbReference>
<feature type="domain" description="Glycosyltransferase subfamily 4-like N-terminal" evidence="1">
    <location>
        <begin position="2"/>
        <end position="128"/>
    </location>
</feature>
<keyword evidence="2" id="KW-0808">Transferase</keyword>
<keyword evidence="3" id="KW-1185">Reference proteome</keyword>
<reference evidence="2 3" key="1">
    <citation type="submission" date="2022-12" db="EMBL/GenBank/DDBJ databases">
        <title>Dasania phycosphaerae sp. nov., isolated from particulate material of the south coast of Korea.</title>
        <authorList>
            <person name="Jiang Y."/>
        </authorList>
    </citation>
    <scope>NUCLEOTIDE SEQUENCE [LARGE SCALE GENOMIC DNA]</scope>
    <source>
        <strain evidence="2 3">GY-19</strain>
    </source>
</reference>
<protein>
    <submittedName>
        <fullName evidence="2">Glycosyltransferase</fullName>
        <ecNumber evidence="2">2.4.-.-</ecNumber>
    </submittedName>
</protein>
<proteinExistence type="predicted"/>
<dbReference type="InterPro" id="IPR028098">
    <property type="entry name" value="Glyco_trans_4-like_N"/>
</dbReference>
<dbReference type="EMBL" id="JAPTGG010000003">
    <property type="protein sequence ID" value="MCZ0864554.1"/>
    <property type="molecule type" value="Genomic_DNA"/>
</dbReference>
<dbReference type="RefSeq" id="WP_258330707.1">
    <property type="nucleotide sequence ID" value="NZ_JAPTGG010000003.1"/>
</dbReference>
<dbReference type="Gene3D" id="3.40.50.2000">
    <property type="entry name" value="Glycogen Phosphorylase B"/>
    <property type="match status" value="2"/>
</dbReference>
<gene>
    <name evidence="2" type="ORF">O0V09_05045</name>
</gene>
<name>A0A9J6RJI4_9GAMM</name>
<keyword evidence="2" id="KW-0328">Glycosyltransferase</keyword>
<dbReference type="AlphaFoldDB" id="A0A9J6RJI4"/>